<feature type="region of interest" description="Disordered" evidence="3">
    <location>
        <begin position="1"/>
        <end position="45"/>
    </location>
</feature>
<dbReference type="InterPro" id="IPR046934">
    <property type="entry name" value="PIR2-like"/>
</dbReference>
<organism evidence="5 6">
    <name type="scientific">Salix brachista</name>
    <dbReference type="NCBI Taxonomy" id="2182728"/>
    <lineage>
        <taxon>Eukaryota</taxon>
        <taxon>Viridiplantae</taxon>
        <taxon>Streptophyta</taxon>
        <taxon>Embryophyta</taxon>
        <taxon>Tracheophyta</taxon>
        <taxon>Spermatophyta</taxon>
        <taxon>Magnoliopsida</taxon>
        <taxon>eudicotyledons</taxon>
        <taxon>Gunneridae</taxon>
        <taxon>Pentapetalae</taxon>
        <taxon>rosids</taxon>
        <taxon>fabids</taxon>
        <taxon>Malpighiales</taxon>
        <taxon>Salicaceae</taxon>
        <taxon>Saliceae</taxon>
        <taxon>Salix</taxon>
    </lineage>
</organism>
<feature type="region of interest" description="Disordered" evidence="3">
    <location>
        <begin position="99"/>
        <end position="121"/>
    </location>
</feature>
<gene>
    <name evidence="5" type="ORF">DKX38_014956</name>
</gene>
<feature type="coiled-coil region" evidence="2">
    <location>
        <begin position="570"/>
        <end position="653"/>
    </location>
</feature>
<dbReference type="SUPFAM" id="SSF57850">
    <property type="entry name" value="RING/U-box"/>
    <property type="match status" value="1"/>
</dbReference>
<dbReference type="Pfam" id="PF13920">
    <property type="entry name" value="zf-C3HC4_3"/>
    <property type="match status" value="1"/>
</dbReference>
<sequence length="894" mass="98457">MASMVAKASSICPSEASPLTSIQEKGSRNKRKFHADPPLGDSSKIMSSVQNECRGYEFSAEKFEPTPGHGMSSACDLCGVNQGHSDGLKLDLGLSSALGSSEVGPSHPRGGLESEESHDADWSELTKSQLEELVLSNLNAIFKSAIKNIVACGYTEEEATKSILRFGLCYGCKDTVSNIVDTTLAFLRNRQDIELSREQCFEDLQQLGKYVLTELVCVLREVRPFFSTGDAMWCLLICDMNVSHACAMDGDPLNSFAADGASNGAPSVSTQPQSKPEPKCSELNFPNTCKQNPCSQSEASTNMTAVPKISKPKNSAVLNGPVSDNEGSNSTVDPISKSFNIAGASQSTILEEKFINSKKVHSGGNKRDYIPRQKPLHLEKSYRTYGSKASRAGKLSGLGGLILDKKLKSVSDSTSVNIKNASLRLNKAMGVDMSQDNRNLDLPSSPPSQAAFNSESSNTSSTIPKTDISSTLAPVSALPVLPAVNTLHASSSADTELSLSLPAKSNSASFPASCSAEAPKSSYAGISYVKSRTQWVPHDKKDEMIIKLIPRAQELHNQLQEWTEWANQKVMQAARRLGKDKAELKSLRQEKEEVERLKKEKQVLEESTMKKLTEMENALCKASGQVERANSAVRRLEVENAVLRQEMEAAKLGASESAASCQEVSKREKKTLMKFQSREKQKTLLQEEFATERRKVLQLLQDLERAKQVQEQHEARWRQEEKAKEGLLMQASVTRKERENIEASAKSKEDMIRLKAETNLQKYKDDIQKLEKEISQLRLKTDSSKIAALRRGIDGSYANRLAGIKSIPAQKESRTPCISEVATDFHDYFEMGGVKRERECVMCLSEEMSVVFLPCAHLVVCTTCNELHEKQGMKDCPSCRGPIQLRVPVRYARS</sequence>
<keyword evidence="6" id="KW-1185">Reference proteome</keyword>
<dbReference type="AlphaFoldDB" id="A0A5N5L3W1"/>
<dbReference type="PANTHER" id="PTHR46405:SF2">
    <property type="entry name" value="OS05G0141500 PROTEIN"/>
    <property type="match status" value="1"/>
</dbReference>
<comment type="caution">
    <text evidence="5">The sequence shown here is derived from an EMBL/GenBank/DDBJ whole genome shotgun (WGS) entry which is preliminary data.</text>
</comment>
<keyword evidence="1" id="KW-0479">Metal-binding</keyword>
<evidence type="ECO:0000256" key="3">
    <source>
        <dbReference type="SAM" id="MobiDB-lite"/>
    </source>
</evidence>
<feature type="compositionally biased region" description="Polar residues" evidence="3">
    <location>
        <begin position="447"/>
        <end position="465"/>
    </location>
</feature>
<dbReference type="Gene3D" id="3.30.40.10">
    <property type="entry name" value="Zinc/RING finger domain, C3HC4 (zinc finger)"/>
    <property type="match status" value="1"/>
</dbReference>
<feature type="region of interest" description="Disordered" evidence="3">
    <location>
        <begin position="434"/>
        <end position="465"/>
    </location>
</feature>
<evidence type="ECO:0000313" key="5">
    <source>
        <dbReference type="EMBL" id="KAB5537423.1"/>
    </source>
</evidence>
<feature type="region of interest" description="Disordered" evidence="3">
    <location>
        <begin position="294"/>
        <end position="331"/>
    </location>
</feature>
<dbReference type="Pfam" id="PF20235">
    <property type="entry name" value="PIR2-like_helical"/>
    <property type="match status" value="1"/>
</dbReference>
<feature type="compositionally biased region" description="Polar residues" evidence="3">
    <location>
        <begin position="294"/>
        <end position="304"/>
    </location>
</feature>
<feature type="compositionally biased region" description="Polar residues" evidence="3">
    <location>
        <begin position="264"/>
        <end position="274"/>
    </location>
</feature>
<dbReference type="PROSITE" id="PS50089">
    <property type="entry name" value="ZF_RING_2"/>
    <property type="match status" value="1"/>
</dbReference>
<evidence type="ECO:0000256" key="1">
    <source>
        <dbReference type="PROSITE-ProRule" id="PRU00175"/>
    </source>
</evidence>
<keyword evidence="1" id="KW-0862">Zinc</keyword>
<dbReference type="PANTHER" id="PTHR46405">
    <property type="entry name" value="OS05G0141500 PROTEIN"/>
    <property type="match status" value="1"/>
</dbReference>
<protein>
    <recommendedName>
        <fullName evidence="4">RING-type domain-containing protein</fullName>
    </recommendedName>
</protein>
<dbReference type="InterPro" id="IPR001841">
    <property type="entry name" value="Znf_RING"/>
</dbReference>
<reference evidence="6" key="1">
    <citation type="journal article" date="2019" name="Gigascience">
        <title>De novo genome assembly of the endangered Acer yangbiense, a plant species with extremely small populations endemic to Yunnan Province, China.</title>
        <authorList>
            <person name="Yang J."/>
            <person name="Wariss H.M."/>
            <person name="Tao L."/>
            <person name="Zhang R."/>
            <person name="Yun Q."/>
            <person name="Hollingsworth P."/>
            <person name="Dao Z."/>
            <person name="Luo G."/>
            <person name="Guo H."/>
            <person name="Ma Y."/>
            <person name="Sun W."/>
        </authorList>
    </citation>
    <scope>NUCLEOTIDE SEQUENCE [LARGE SCALE GENOMIC DNA]</scope>
    <source>
        <strain evidence="6">cv. br00</strain>
    </source>
</reference>
<feature type="region of interest" description="Disordered" evidence="3">
    <location>
        <begin position="262"/>
        <end position="282"/>
    </location>
</feature>
<accession>A0A5N5L3W1</accession>
<dbReference type="CDD" id="cd23128">
    <property type="entry name" value="RING-HC_MIP1-like"/>
    <property type="match status" value="1"/>
</dbReference>
<dbReference type="GO" id="GO:0008270">
    <property type="term" value="F:zinc ion binding"/>
    <property type="evidence" value="ECO:0007669"/>
    <property type="project" value="UniProtKB-KW"/>
</dbReference>
<keyword evidence="2" id="KW-0175">Coiled coil</keyword>
<dbReference type="InterPro" id="IPR046527">
    <property type="entry name" value="PIR2-like_helical"/>
</dbReference>
<evidence type="ECO:0000256" key="2">
    <source>
        <dbReference type="SAM" id="Coils"/>
    </source>
</evidence>
<dbReference type="Proteomes" id="UP000326939">
    <property type="component" value="Chromosome 10"/>
</dbReference>
<dbReference type="InterPro" id="IPR013083">
    <property type="entry name" value="Znf_RING/FYVE/PHD"/>
</dbReference>
<proteinExistence type="predicted"/>
<keyword evidence="1" id="KW-0863">Zinc-finger</keyword>
<evidence type="ECO:0000259" key="4">
    <source>
        <dbReference type="PROSITE" id="PS50089"/>
    </source>
</evidence>
<evidence type="ECO:0000313" key="6">
    <source>
        <dbReference type="Proteomes" id="UP000326939"/>
    </source>
</evidence>
<feature type="coiled-coil region" evidence="2">
    <location>
        <begin position="753"/>
        <end position="787"/>
    </location>
</feature>
<feature type="compositionally biased region" description="Basic and acidic residues" evidence="3">
    <location>
        <begin position="110"/>
        <end position="121"/>
    </location>
</feature>
<dbReference type="EMBL" id="VDCV01000010">
    <property type="protein sequence ID" value="KAB5537423.1"/>
    <property type="molecule type" value="Genomic_DNA"/>
</dbReference>
<feature type="domain" description="RING-type" evidence="4">
    <location>
        <begin position="840"/>
        <end position="880"/>
    </location>
</feature>
<name>A0A5N5L3W1_9ROSI</name>